<evidence type="ECO:0000256" key="3">
    <source>
        <dbReference type="ARBA" id="ARBA00022692"/>
    </source>
</evidence>
<dbReference type="InterPro" id="IPR027417">
    <property type="entry name" value="P-loop_NTPase"/>
</dbReference>
<keyword evidence="3" id="KW-0812">Transmembrane</keyword>
<keyword evidence="5" id="KW-0472">Membrane</keyword>
<keyword evidence="2" id="KW-0813">Transport</keyword>
<dbReference type="InterPro" id="IPR050352">
    <property type="entry name" value="ABCG_transporters"/>
</dbReference>
<dbReference type="EMBL" id="CM010716">
    <property type="protein sequence ID" value="RZC51370.1"/>
    <property type="molecule type" value="Genomic_DNA"/>
</dbReference>
<evidence type="ECO:0000313" key="6">
    <source>
        <dbReference type="EMBL" id="RZC51370.1"/>
    </source>
</evidence>
<name>A0A4Y7IU97_PAPSO</name>
<dbReference type="PANTHER" id="PTHR48041:SF22">
    <property type="entry name" value="ABC TRANSPORTER G FAMILY MEMBER 9"/>
    <property type="match status" value="1"/>
</dbReference>
<dbReference type="GO" id="GO:0005886">
    <property type="term" value="C:plasma membrane"/>
    <property type="evidence" value="ECO:0007669"/>
    <property type="project" value="TreeGrafter"/>
</dbReference>
<evidence type="ECO:0000256" key="4">
    <source>
        <dbReference type="ARBA" id="ARBA00022989"/>
    </source>
</evidence>
<reference evidence="6 7" key="1">
    <citation type="journal article" date="2018" name="Science">
        <title>The opium poppy genome and morphinan production.</title>
        <authorList>
            <person name="Guo L."/>
            <person name="Winzer T."/>
            <person name="Yang X."/>
            <person name="Li Y."/>
            <person name="Ning Z."/>
            <person name="He Z."/>
            <person name="Teodor R."/>
            <person name="Lu Y."/>
            <person name="Bowser T.A."/>
            <person name="Graham I.A."/>
            <person name="Ye K."/>
        </authorList>
    </citation>
    <scope>NUCLEOTIDE SEQUENCE [LARGE SCALE GENOMIC DNA]</scope>
    <source>
        <strain evidence="7">cv. HN1</strain>
        <tissue evidence="6">Leaves</tissue>
    </source>
</reference>
<dbReference type="PANTHER" id="PTHR48041">
    <property type="entry name" value="ABC TRANSPORTER G FAMILY MEMBER 28"/>
    <property type="match status" value="1"/>
</dbReference>
<evidence type="ECO:0000256" key="2">
    <source>
        <dbReference type="ARBA" id="ARBA00022448"/>
    </source>
</evidence>
<comment type="subcellular location">
    <subcellularLocation>
        <location evidence="1">Membrane</location>
        <topology evidence="1">Multi-pass membrane protein</topology>
    </subcellularLocation>
</comment>
<proteinExistence type="predicted"/>
<dbReference type="GO" id="GO:0042626">
    <property type="term" value="F:ATPase-coupled transmembrane transporter activity"/>
    <property type="evidence" value="ECO:0007669"/>
    <property type="project" value="TreeGrafter"/>
</dbReference>
<sequence>MAEREEHINLIQFSEQEARIKKVNRHPITLKFDNLDLQTGCKNSIMGGPFLRGVSGGERKRVSIGVLASEGHRTVLLSIHQPSSKLFYMFHKILLLSDGNPLYFGKGNETMEYFY</sequence>
<keyword evidence="4" id="KW-1133">Transmembrane helix</keyword>
<dbReference type="AlphaFoldDB" id="A0A4Y7IU97"/>
<evidence type="ECO:0000256" key="5">
    <source>
        <dbReference type="ARBA" id="ARBA00023136"/>
    </source>
</evidence>
<organism evidence="6 7">
    <name type="scientific">Papaver somniferum</name>
    <name type="common">Opium poppy</name>
    <dbReference type="NCBI Taxonomy" id="3469"/>
    <lineage>
        <taxon>Eukaryota</taxon>
        <taxon>Viridiplantae</taxon>
        <taxon>Streptophyta</taxon>
        <taxon>Embryophyta</taxon>
        <taxon>Tracheophyta</taxon>
        <taxon>Spermatophyta</taxon>
        <taxon>Magnoliopsida</taxon>
        <taxon>Ranunculales</taxon>
        <taxon>Papaveraceae</taxon>
        <taxon>Papaveroideae</taxon>
        <taxon>Papaver</taxon>
    </lineage>
</organism>
<gene>
    <name evidence="6" type="ORF">C5167_019803</name>
</gene>
<protein>
    <recommendedName>
        <fullName evidence="8">ABC transporter domain-containing protein</fullName>
    </recommendedName>
</protein>
<evidence type="ECO:0008006" key="8">
    <source>
        <dbReference type="Google" id="ProtNLM"/>
    </source>
</evidence>
<dbReference type="SUPFAM" id="SSF52540">
    <property type="entry name" value="P-loop containing nucleoside triphosphate hydrolases"/>
    <property type="match status" value="1"/>
</dbReference>
<dbReference type="Gramene" id="RZC51370">
    <property type="protein sequence ID" value="RZC51370"/>
    <property type="gene ID" value="C5167_019803"/>
</dbReference>
<evidence type="ECO:0000256" key="1">
    <source>
        <dbReference type="ARBA" id="ARBA00004141"/>
    </source>
</evidence>
<evidence type="ECO:0000313" key="7">
    <source>
        <dbReference type="Proteomes" id="UP000316621"/>
    </source>
</evidence>
<keyword evidence="7" id="KW-1185">Reference proteome</keyword>
<accession>A0A4Y7IU97</accession>
<dbReference type="Proteomes" id="UP000316621">
    <property type="component" value="Chromosome 2"/>
</dbReference>